<dbReference type="SUPFAM" id="SSF51445">
    <property type="entry name" value="(Trans)glycosidases"/>
    <property type="match status" value="1"/>
</dbReference>
<dbReference type="InterPro" id="IPR017853">
    <property type="entry name" value="GH"/>
</dbReference>
<evidence type="ECO:0000256" key="2">
    <source>
        <dbReference type="ARBA" id="ARBA00022729"/>
    </source>
</evidence>
<evidence type="ECO:0000256" key="4">
    <source>
        <dbReference type="ARBA" id="ARBA00023180"/>
    </source>
</evidence>
<evidence type="ECO:0000256" key="6">
    <source>
        <dbReference type="RuleBase" id="RU361185"/>
    </source>
</evidence>
<feature type="domain" description="Glycoside hydrolase family 31 TIM barrel" evidence="8">
    <location>
        <begin position="340"/>
        <end position="760"/>
    </location>
</feature>
<proteinExistence type="inferred from homology"/>
<keyword evidence="11" id="KW-1185">Reference proteome</keyword>
<organism evidence="10 11">
    <name type="scientific">Collybiopsis confluens</name>
    <dbReference type="NCBI Taxonomy" id="2823264"/>
    <lineage>
        <taxon>Eukaryota</taxon>
        <taxon>Fungi</taxon>
        <taxon>Dikarya</taxon>
        <taxon>Basidiomycota</taxon>
        <taxon>Agaricomycotina</taxon>
        <taxon>Agaricomycetes</taxon>
        <taxon>Agaricomycetidae</taxon>
        <taxon>Agaricales</taxon>
        <taxon>Marasmiineae</taxon>
        <taxon>Omphalotaceae</taxon>
        <taxon>Collybiopsis</taxon>
    </lineage>
</organism>
<evidence type="ECO:0000256" key="5">
    <source>
        <dbReference type="ARBA" id="ARBA00023295"/>
    </source>
</evidence>
<sequence length="986" mass="107781">MMLLSLHGLWSALVIARLLPGVLGIHDFDFQDPFMSSETDSVAESALDDNAAATAMVFSKNVTNCPGYLLHSLEESNTGLTAQLSLAGAACNAFGIDFENLTIQVTYETDTRLRVRIADAENKQFTIPESVISRPAPPSTSFTESSDLVFDYEPSPFAFWITRRSSPDATPLFDTRLSSLPETPISPVITNDDSTALDGFPLIFEDQYLQLTSALPLDANIYGLGEAVASSGFRRNVASNGGSIQTLWARDSADPVDENMYGNHPIYLEHRFNETTNEAQSHGVFQFSSSGADVLLLTPSGGDRSLIQYRMIGGIFDFYFFSGPSPHAVIEQYGALVGLPAWIPYWAFGFHLCRWGYMTVNETMEQVQAMRAANIPLEVMWNDIDLYHAFRDFTSDPVSFPGDEVRAFIQELASNNQHYIPILDAAVPVLTNSSDVYEPYSRGHELDVFVKNPDGSEYVGEVWPGFTVFADWFANNTQQWWTEALKNWSDGGVEYSGIWLDMNEISSFCQGSCGTGADLDNTSVPFLLPGEPGAAVTEYPECYDSSIFGLSGNITINGKSTCISSSTDNPARRGVGAGGESGVNLNSPPYAIHNGAGDLSVNTLATNATHVDGIAELDVHNMWGMMEEKATHLALQELQPGKRPVIIARSTFPSTGKWAGHWLGDNFSLWEYLYYNIQGILQFQIFNIPFVGADTCGFNGNTDEELCNRWMQLSAFAPFYRNHNVRGAISQEPYRWDSVTNASITAMSVRYSLLPYWMTLFANASTRGTPPVRALWYEFPTEPELFAVDKQFLVGADVLVTPVLMPNVSSVEGIFPGRGQVTWRDFYTHAIVKASSNGTATLSAPLGHINVHIRGGAALLMHAKPAYTTTETRAGPFSVLVSLESHSSAFGTAYLDDGLSNPPAESRTVTLSATADALKISTQGSFTVDQKLEQLTILGISKKPSTVSVGGKNLQSSSWEYVTDVQELVISGVSVDLNSAETTVAW</sequence>
<dbReference type="InterPro" id="IPR030458">
    <property type="entry name" value="Glyco_hydro_31_AS"/>
</dbReference>
<accession>A0A8H5HX24</accession>
<name>A0A8H5HX24_9AGAR</name>
<dbReference type="GO" id="GO:0005975">
    <property type="term" value="P:carbohydrate metabolic process"/>
    <property type="evidence" value="ECO:0007669"/>
    <property type="project" value="InterPro"/>
</dbReference>
<comment type="caution">
    <text evidence="10">The sequence shown here is derived from an EMBL/GenBank/DDBJ whole genome shotgun (WGS) entry which is preliminary data.</text>
</comment>
<dbReference type="PROSITE" id="PS00707">
    <property type="entry name" value="GLYCOSYL_HYDROL_F31_2"/>
    <property type="match status" value="1"/>
</dbReference>
<dbReference type="CDD" id="cd14752">
    <property type="entry name" value="GH31_N"/>
    <property type="match status" value="1"/>
</dbReference>
<evidence type="ECO:0008006" key="12">
    <source>
        <dbReference type="Google" id="ProtNLM"/>
    </source>
</evidence>
<evidence type="ECO:0000259" key="8">
    <source>
        <dbReference type="Pfam" id="PF01055"/>
    </source>
</evidence>
<dbReference type="AlphaFoldDB" id="A0A8H5HX24"/>
<dbReference type="OrthoDB" id="5839090at2759"/>
<evidence type="ECO:0000256" key="1">
    <source>
        <dbReference type="ARBA" id="ARBA00007806"/>
    </source>
</evidence>
<gene>
    <name evidence="10" type="ORF">D9757_003121</name>
</gene>
<dbReference type="InterPro" id="IPR030459">
    <property type="entry name" value="Glyco_hydro_31_CS"/>
</dbReference>
<dbReference type="SUPFAM" id="SSF51011">
    <property type="entry name" value="Glycosyl hydrolase domain"/>
    <property type="match status" value="1"/>
</dbReference>
<dbReference type="GO" id="GO:0004553">
    <property type="term" value="F:hydrolase activity, hydrolyzing O-glycosyl compounds"/>
    <property type="evidence" value="ECO:0007669"/>
    <property type="project" value="InterPro"/>
</dbReference>
<dbReference type="InterPro" id="IPR013780">
    <property type="entry name" value="Glyco_hydro_b"/>
</dbReference>
<dbReference type="InterPro" id="IPR048395">
    <property type="entry name" value="Glyco_hydro_31_C"/>
</dbReference>
<evidence type="ECO:0000313" key="11">
    <source>
        <dbReference type="Proteomes" id="UP000518752"/>
    </source>
</evidence>
<comment type="similarity">
    <text evidence="1 6">Belongs to the glycosyl hydrolase 31 family.</text>
</comment>
<evidence type="ECO:0000256" key="3">
    <source>
        <dbReference type="ARBA" id="ARBA00022801"/>
    </source>
</evidence>
<dbReference type="Gene3D" id="2.60.40.1180">
    <property type="entry name" value="Golgi alpha-mannosidase II"/>
    <property type="match status" value="2"/>
</dbReference>
<dbReference type="PANTHER" id="PTHR22762:SF133">
    <property type="entry name" value="P-TYPE DOMAIN-CONTAINING PROTEIN"/>
    <property type="match status" value="1"/>
</dbReference>
<dbReference type="InterPro" id="IPR000322">
    <property type="entry name" value="Glyco_hydro_31_TIM"/>
</dbReference>
<dbReference type="CDD" id="cd06602">
    <property type="entry name" value="GH31_MGAM_SI_GAA"/>
    <property type="match status" value="1"/>
</dbReference>
<dbReference type="Pfam" id="PF21365">
    <property type="entry name" value="Glyco_hydro_31_3rd"/>
    <property type="match status" value="1"/>
</dbReference>
<evidence type="ECO:0000313" key="10">
    <source>
        <dbReference type="EMBL" id="KAF5391184.1"/>
    </source>
</evidence>
<dbReference type="SUPFAM" id="SSF74650">
    <property type="entry name" value="Galactose mutarotase-like"/>
    <property type="match status" value="1"/>
</dbReference>
<keyword evidence="4" id="KW-0325">Glycoprotein</keyword>
<feature type="domain" description="Glycosyl hydrolase family 31 C-terminal" evidence="9">
    <location>
        <begin position="768"/>
        <end position="858"/>
    </location>
</feature>
<keyword evidence="5 6" id="KW-0326">Glycosidase</keyword>
<evidence type="ECO:0000256" key="7">
    <source>
        <dbReference type="SAM" id="SignalP"/>
    </source>
</evidence>
<dbReference type="GO" id="GO:0030246">
    <property type="term" value="F:carbohydrate binding"/>
    <property type="evidence" value="ECO:0007669"/>
    <property type="project" value="InterPro"/>
</dbReference>
<reference evidence="10 11" key="1">
    <citation type="journal article" date="2020" name="ISME J.">
        <title>Uncovering the hidden diversity of litter-decomposition mechanisms in mushroom-forming fungi.</title>
        <authorList>
            <person name="Floudas D."/>
            <person name="Bentzer J."/>
            <person name="Ahren D."/>
            <person name="Johansson T."/>
            <person name="Persson P."/>
            <person name="Tunlid A."/>
        </authorList>
    </citation>
    <scope>NUCLEOTIDE SEQUENCE [LARGE SCALE GENOMIC DNA]</scope>
    <source>
        <strain evidence="10 11">CBS 406.79</strain>
    </source>
</reference>
<keyword evidence="2 7" id="KW-0732">Signal</keyword>
<dbReference type="EMBL" id="JAACJN010000011">
    <property type="protein sequence ID" value="KAF5391184.1"/>
    <property type="molecule type" value="Genomic_DNA"/>
</dbReference>
<dbReference type="Pfam" id="PF01055">
    <property type="entry name" value="Glyco_hydro_31_2nd"/>
    <property type="match status" value="1"/>
</dbReference>
<keyword evidence="3 6" id="KW-0378">Hydrolase</keyword>
<dbReference type="Gene3D" id="2.60.40.1760">
    <property type="entry name" value="glycosyl hydrolase (family 31)"/>
    <property type="match status" value="1"/>
</dbReference>
<dbReference type="Gene3D" id="3.20.20.80">
    <property type="entry name" value="Glycosidases"/>
    <property type="match status" value="2"/>
</dbReference>
<protein>
    <recommendedName>
        <fullName evidence="12">Alpha-glucosidase</fullName>
    </recommendedName>
</protein>
<dbReference type="InterPro" id="IPR011013">
    <property type="entry name" value="Gal_mutarotase_sf_dom"/>
</dbReference>
<feature type="signal peptide" evidence="7">
    <location>
        <begin position="1"/>
        <end position="24"/>
    </location>
</feature>
<dbReference type="Proteomes" id="UP000518752">
    <property type="component" value="Unassembled WGS sequence"/>
</dbReference>
<evidence type="ECO:0000259" key="9">
    <source>
        <dbReference type="Pfam" id="PF21365"/>
    </source>
</evidence>
<dbReference type="PROSITE" id="PS00129">
    <property type="entry name" value="GLYCOSYL_HYDROL_F31_1"/>
    <property type="match status" value="1"/>
</dbReference>
<dbReference type="PANTHER" id="PTHR22762">
    <property type="entry name" value="ALPHA-GLUCOSIDASE"/>
    <property type="match status" value="1"/>
</dbReference>
<feature type="chain" id="PRO_5034760845" description="Alpha-glucosidase" evidence="7">
    <location>
        <begin position="25"/>
        <end position="986"/>
    </location>
</feature>